<dbReference type="RefSeq" id="WP_146370208.1">
    <property type="nucleotide sequence ID" value="NZ_SJPP01000001.1"/>
</dbReference>
<feature type="chain" id="PRO_5022985290" description="Lipoprotein" evidence="1">
    <location>
        <begin position="23"/>
        <end position="135"/>
    </location>
</feature>
<keyword evidence="1" id="KW-0732">Signal</keyword>
<dbReference type="Proteomes" id="UP000320735">
    <property type="component" value="Unassembled WGS sequence"/>
</dbReference>
<dbReference type="EMBL" id="SJPP01000001">
    <property type="protein sequence ID" value="TWU12783.1"/>
    <property type="molecule type" value="Genomic_DNA"/>
</dbReference>
<evidence type="ECO:0000313" key="3">
    <source>
        <dbReference type="Proteomes" id="UP000320735"/>
    </source>
</evidence>
<keyword evidence="3" id="KW-1185">Reference proteome</keyword>
<sequence precursor="true">MTGKLQAAVAAVFMITLGGCQAVPKAGDVEDKVIRGQEESYYGETHGTYYQDNYSNVGSACDGDGSDVNCGLLGVAKGFCCESWALFNVMFAYRWEGEYPDGPLHGWRGSWCGPFGEGSADTTQSPCIPPGAGAY</sequence>
<dbReference type="PROSITE" id="PS51257">
    <property type="entry name" value="PROKAR_LIPOPROTEIN"/>
    <property type="match status" value="1"/>
</dbReference>
<proteinExistence type="predicted"/>
<organism evidence="2 3">
    <name type="scientific">Symmachiella macrocystis</name>
    <dbReference type="NCBI Taxonomy" id="2527985"/>
    <lineage>
        <taxon>Bacteria</taxon>
        <taxon>Pseudomonadati</taxon>
        <taxon>Planctomycetota</taxon>
        <taxon>Planctomycetia</taxon>
        <taxon>Planctomycetales</taxon>
        <taxon>Planctomycetaceae</taxon>
        <taxon>Symmachiella</taxon>
    </lineage>
</organism>
<evidence type="ECO:0000256" key="1">
    <source>
        <dbReference type="SAM" id="SignalP"/>
    </source>
</evidence>
<evidence type="ECO:0008006" key="4">
    <source>
        <dbReference type="Google" id="ProtNLM"/>
    </source>
</evidence>
<feature type="signal peptide" evidence="1">
    <location>
        <begin position="1"/>
        <end position="22"/>
    </location>
</feature>
<protein>
    <recommendedName>
        <fullName evidence="4">Lipoprotein</fullName>
    </recommendedName>
</protein>
<gene>
    <name evidence="2" type="ORF">CA54_16080</name>
</gene>
<dbReference type="AlphaFoldDB" id="A0A5C6BKW8"/>
<accession>A0A5C6BKW8</accession>
<evidence type="ECO:0000313" key="2">
    <source>
        <dbReference type="EMBL" id="TWU12783.1"/>
    </source>
</evidence>
<comment type="caution">
    <text evidence="2">The sequence shown here is derived from an EMBL/GenBank/DDBJ whole genome shotgun (WGS) entry which is preliminary data.</text>
</comment>
<name>A0A5C6BKW8_9PLAN</name>
<dbReference type="OrthoDB" id="9859481at2"/>
<reference evidence="2 3" key="1">
    <citation type="submission" date="2019-02" db="EMBL/GenBank/DDBJ databases">
        <title>Deep-cultivation of Planctomycetes and their phenomic and genomic characterization uncovers novel biology.</title>
        <authorList>
            <person name="Wiegand S."/>
            <person name="Jogler M."/>
            <person name="Boedeker C."/>
            <person name="Pinto D."/>
            <person name="Vollmers J."/>
            <person name="Rivas-Marin E."/>
            <person name="Kohn T."/>
            <person name="Peeters S.H."/>
            <person name="Heuer A."/>
            <person name="Rast P."/>
            <person name="Oberbeckmann S."/>
            <person name="Bunk B."/>
            <person name="Jeske O."/>
            <person name="Meyerdierks A."/>
            <person name="Storesund J.E."/>
            <person name="Kallscheuer N."/>
            <person name="Luecker S."/>
            <person name="Lage O.M."/>
            <person name="Pohl T."/>
            <person name="Merkel B.J."/>
            <person name="Hornburger P."/>
            <person name="Mueller R.-W."/>
            <person name="Bruemmer F."/>
            <person name="Labrenz M."/>
            <person name="Spormann A.M."/>
            <person name="Op Den Camp H."/>
            <person name="Overmann J."/>
            <person name="Amann R."/>
            <person name="Jetten M.S.M."/>
            <person name="Mascher T."/>
            <person name="Medema M.H."/>
            <person name="Devos D.P."/>
            <person name="Kaster A.-K."/>
            <person name="Ovreas L."/>
            <person name="Rohde M."/>
            <person name="Galperin M.Y."/>
            <person name="Jogler C."/>
        </authorList>
    </citation>
    <scope>NUCLEOTIDE SEQUENCE [LARGE SCALE GENOMIC DNA]</scope>
    <source>
        <strain evidence="2 3">CA54</strain>
    </source>
</reference>